<evidence type="ECO:0000313" key="1">
    <source>
        <dbReference type="EMBL" id="OKH22248.1"/>
    </source>
</evidence>
<keyword evidence="2" id="KW-1185">Reference proteome</keyword>
<name>A0A1U7HFD2_9CYAN</name>
<dbReference type="AlphaFoldDB" id="A0A1U7HFD2"/>
<evidence type="ECO:0000313" key="2">
    <source>
        <dbReference type="Proteomes" id="UP000186868"/>
    </source>
</evidence>
<dbReference type="EMBL" id="MRCB01000015">
    <property type="protein sequence ID" value="OKH22248.1"/>
    <property type="molecule type" value="Genomic_DNA"/>
</dbReference>
<reference evidence="1 2" key="1">
    <citation type="submission" date="2016-11" db="EMBL/GenBank/DDBJ databases">
        <title>Draft Genome Sequences of Nine Cyanobacterial Strains from Diverse Habitats.</title>
        <authorList>
            <person name="Zhu T."/>
            <person name="Hou S."/>
            <person name="Lu X."/>
            <person name="Hess W.R."/>
        </authorList>
    </citation>
    <scope>NUCLEOTIDE SEQUENCE [LARGE SCALE GENOMIC DNA]</scope>
    <source>
        <strain evidence="1 2">NIES-593</strain>
    </source>
</reference>
<organism evidence="1 2">
    <name type="scientific">Hydrococcus rivularis NIES-593</name>
    <dbReference type="NCBI Taxonomy" id="1921803"/>
    <lineage>
        <taxon>Bacteria</taxon>
        <taxon>Bacillati</taxon>
        <taxon>Cyanobacteriota</taxon>
        <taxon>Cyanophyceae</taxon>
        <taxon>Pleurocapsales</taxon>
        <taxon>Hydrococcaceae</taxon>
        <taxon>Hydrococcus</taxon>
    </lineage>
</organism>
<protein>
    <submittedName>
        <fullName evidence="1">Uncharacterized protein</fullName>
    </submittedName>
</protein>
<accession>A0A1U7HFD2</accession>
<proteinExistence type="predicted"/>
<gene>
    <name evidence="1" type="ORF">NIES593_13610</name>
</gene>
<dbReference type="Proteomes" id="UP000186868">
    <property type="component" value="Unassembled WGS sequence"/>
</dbReference>
<comment type="caution">
    <text evidence="1">The sequence shown here is derived from an EMBL/GenBank/DDBJ whole genome shotgun (WGS) entry which is preliminary data.</text>
</comment>
<sequence>MKVQAVVEGTIVTISSYLDKIFSELEQLDRVDTVTGAIYRQQAQEILADPSIALKVKVAIADLLSQANRQLAIASAGNNEESY</sequence>
<dbReference type="STRING" id="1921803.NIES593_13610"/>